<comment type="caution">
    <text evidence="1">The sequence shown here is derived from an EMBL/GenBank/DDBJ whole genome shotgun (WGS) entry which is preliminary data.</text>
</comment>
<proteinExistence type="predicted"/>
<dbReference type="EMBL" id="BQNB010015391">
    <property type="protein sequence ID" value="GJT39493.1"/>
    <property type="molecule type" value="Genomic_DNA"/>
</dbReference>
<name>A0ABQ5DMF8_9ASTR</name>
<protein>
    <submittedName>
        <fullName evidence="1">Uncharacterized protein</fullName>
    </submittedName>
</protein>
<reference evidence="1" key="2">
    <citation type="submission" date="2022-01" db="EMBL/GenBank/DDBJ databases">
        <authorList>
            <person name="Yamashiro T."/>
            <person name="Shiraishi A."/>
            <person name="Satake H."/>
            <person name="Nakayama K."/>
        </authorList>
    </citation>
    <scope>NUCLEOTIDE SEQUENCE</scope>
</reference>
<organism evidence="1 2">
    <name type="scientific">Tanacetum coccineum</name>
    <dbReference type="NCBI Taxonomy" id="301880"/>
    <lineage>
        <taxon>Eukaryota</taxon>
        <taxon>Viridiplantae</taxon>
        <taxon>Streptophyta</taxon>
        <taxon>Embryophyta</taxon>
        <taxon>Tracheophyta</taxon>
        <taxon>Spermatophyta</taxon>
        <taxon>Magnoliopsida</taxon>
        <taxon>eudicotyledons</taxon>
        <taxon>Gunneridae</taxon>
        <taxon>Pentapetalae</taxon>
        <taxon>asterids</taxon>
        <taxon>campanulids</taxon>
        <taxon>Asterales</taxon>
        <taxon>Asteraceae</taxon>
        <taxon>Asteroideae</taxon>
        <taxon>Anthemideae</taxon>
        <taxon>Anthemidinae</taxon>
        <taxon>Tanacetum</taxon>
    </lineage>
</organism>
<keyword evidence="2" id="KW-1185">Reference proteome</keyword>
<evidence type="ECO:0000313" key="1">
    <source>
        <dbReference type="EMBL" id="GJT39493.1"/>
    </source>
</evidence>
<dbReference type="Proteomes" id="UP001151760">
    <property type="component" value="Unassembled WGS sequence"/>
</dbReference>
<reference evidence="1" key="1">
    <citation type="journal article" date="2022" name="Int. J. Mol. Sci.">
        <title>Draft Genome of Tanacetum Coccineum: Genomic Comparison of Closely Related Tanacetum-Family Plants.</title>
        <authorList>
            <person name="Yamashiro T."/>
            <person name="Shiraishi A."/>
            <person name="Nakayama K."/>
            <person name="Satake H."/>
        </authorList>
    </citation>
    <scope>NUCLEOTIDE SEQUENCE</scope>
</reference>
<sequence length="204" mass="22952">MSSYNHFGCLWCEGPFNGGNCPGCSSVGSRNDFVYDPNPYSYNETPDFFNQPPQHQYETYSYELCGDSPHYGFDCQTRTPLVYEQDPCSNQDYSNDQSPYHSTSLPEQFCCCEICGVTPPAYSPSLPFLAAMEPTDTLLMGDEVISTILTWEINEFIKSSVDDLVLIPRESEVTLDSNYECDMPTPLPTTDVREDKFDISLPLG</sequence>
<gene>
    <name evidence="1" type="ORF">Tco_0939358</name>
</gene>
<accession>A0ABQ5DMF8</accession>
<evidence type="ECO:0000313" key="2">
    <source>
        <dbReference type="Proteomes" id="UP001151760"/>
    </source>
</evidence>